<evidence type="ECO:0000313" key="4">
    <source>
        <dbReference type="Proteomes" id="UP000242656"/>
    </source>
</evidence>
<dbReference type="AlphaFoldDB" id="A0A2B0MXN7"/>
<reference evidence="3 4" key="1">
    <citation type="submission" date="2017-09" db="EMBL/GenBank/DDBJ databases">
        <title>Large-scale bioinformatics analysis of Bacillus genomes uncovers conserved roles of natural products in bacterial physiology.</title>
        <authorList>
            <consortium name="Agbiome Team Llc"/>
            <person name="Bleich R.M."/>
            <person name="Grubbs K.J."/>
            <person name="Santa Maria K.C."/>
            <person name="Allen S.E."/>
            <person name="Farag S."/>
            <person name="Shank E.A."/>
            <person name="Bowers A."/>
        </authorList>
    </citation>
    <scope>NUCLEOTIDE SEQUENCE [LARGE SCALE GENOMIC DNA]</scope>
    <source>
        <strain evidence="3 4">AFS083043</strain>
    </source>
</reference>
<accession>A0A2B0MXN7</accession>
<feature type="domain" description="Bacterial Ig" evidence="2">
    <location>
        <begin position="397"/>
        <end position="475"/>
    </location>
</feature>
<comment type="caution">
    <text evidence="3">The sequence shown here is derived from an EMBL/GenBank/DDBJ whole genome shotgun (WGS) entry which is preliminary data.</text>
</comment>
<dbReference type="Proteomes" id="UP000242656">
    <property type="component" value="Unassembled WGS sequence"/>
</dbReference>
<organism evidence="3 4">
    <name type="scientific">Bacillus cereus</name>
    <dbReference type="NCBI Taxonomy" id="1396"/>
    <lineage>
        <taxon>Bacteria</taxon>
        <taxon>Bacillati</taxon>
        <taxon>Bacillota</taxon>
        <taxon>Bacilli</taxon>
        <taxon>Bacillales</taxon>
        <taxon>Bacillaceae</taxon>
        <taxon>Bacillus</taxon>
        <taxon>Bacillus cereus group</taxon>
    </lineage>
</organism>
<dbReference type="NCBIfam" id="NF033510">
    <property type="entry name" value="Ca_tandemer"/>
    <property type="match status" value="2"/>
</dbReference>
<evidence type="ECO:0000259" key="2">
    <source>
        <dbReference type="Pfam" id="PF17936"/>
    </source>
</evidence>
<feature type="domain" description="Bacterial Ig" evidence="2">
    <location>
        <begin position="314"/>
        <end position="393"/>
    </location>
</feature>
<dbReference type="RefSeq" id="WP_098489236.1">
    <property type="nucleotide sequence ID" value="NZ_NUWN01000004.1"/>
</dbReference>
<evidence type="ECO:0000313" key="3">
    <source>
        <dbReference type="EMBL" id="PFK47664.1"/>
    </source>
</evidence>
<dbReference type="SUPFAM" id="SSF53955">
    <property type="entry name" value="Lysozyme-like"/>
    <property type="match status" value="1"/>
</dbReference>
<dbReference type="InterPro" id="IPR013783">
    <property type="entry name" value="Ig-like_fold"/>
</dbReference>
<feature type="domain" description="Transglycosylase SLT" evidence="1">
    <location>
        <begin position="55"/>
        <end position="158"/>
    </location>
</feature>
<dbReference type="Gene3D" id="2.60.40.10">
    <property type="entry name" value="Immunoglobulins"/>
    <property type="match status" value="2"/>
</dbReference>
<dbReference type="Gene3D" id="2.30.30.40">
    <property type="entry name" value="SH3 Domains"/>
    <property type="match status" value="1"/>
</dbReference>
<dbReference type="InterPro" id="IPR041498">
    <property type="entry name" value="Big_6"/>
</dbReference>
<dbReference type="InterPro" id="IPR023346">
    <property type="entry name" value="Lysozyme-like_dom_sf"/>
</dbReference>
<dbReference type="Gene3D" id="1.10.530.10">
    <property type="match status" value="1"/>
</dbReference>
<proteinExistence type="predicted"/>
<dbReference type="InterPro" id="IPR008258">
    <property type="entry name" value="Transglycosylase_SLT_dom_1"/>
</dbReference>
<dbReference type="Pfam" id="PF17936">
    <property type="entry name" value="Big_6"/>
    <property type="match status" value="2"/>
</dbReference>
<sequence length="476" mass="51384">MKLSLLKAGVLTGVMLLCWSYKEIPASAASTCGSYGQMKPNQNPSRQHLNCLLTSAALKANVPPEVVKAVAAQESGWKQFDGNGKPIIAKDGGIGIMQITNQPQYDQQKLKSDITYNIQAGVEVLRSMYQRTDLPKIKSAGLEVIENWYFPVMAYNGTKPANSPLYKVNGQKNLNAYQEKVFATLEQNSFLNDTKLAQFPFRTADFEYDPNTSKNIVFKKKEYILTGLHPSIYNLKTGDQVLVTREGVNLRSKPTSTSSGKPLSKNTNLIIQGSFAYDQSVDSNNQFVWYPVKTADQKLVGYISSAYITKKGTPLAPKVNAVADKDKVVTGTAEPNSSISVKSGSTFIGKGKANAQGVFSITIPMQKAGTKVSVIVTDSAGNSSPYATISVLDKTPPAIPNVNKLTSKAKIITGSAEPNSTVYVKVGTTVISKGKANSKGQFSITIPIQKMGTKVRVAARDSAGNYSSYKVITVSN</sequence>
<evidence type="ECO:0000259" key="1">
    <source>
        <dbReference type="Pfam" id="PF01464"/>
    </source>
</evidence>
<gene>
    <name evidence="3" type="ORF">COI93_00790</name>
</gene>
<dbReference type="EMBL" id="NUWN01000004">
    <property type="protein sequence ID" value="PFK47664.1"/>
    <property type="molecule type" value="Genomic_DNA"/>
</dbReference>
<protein>
    <submittedName>
        <fullName evidence="3">Uncharacterized protein</fullName>
    </submittedName>
</protein>
<dbReference type="Pfam" id="PF01464">
    <property type="entry name" value="SLT"/>
    <property type="match status" value="1"/>
</dbReference>
<name>A0A2B0MXN7_BACCE</name>